<name>A0ACC0V8M4_9HYPO</name>
<dbReference type="EMBL" id="CM047941">
    <property type="protein sequence ID" value="KAI9902644.1"/>
    <property type="molecule type" value="Genomic_DNA"/>
</dbReference>
<evidence type="ECO:0000313" key="2">
    <source>
        <dbReference type="Proteomes" id="UP001163324"/>
    </source>
</evidence>
<proteinExistence type="predicted"/>
<gene>
    <name evidence="1" type="ORF">N3K66_001996</name>
</gene>
<dbReference type="Proteomes" id="UP001163324">
    <property type="component" value="Chromosome 2"/>
</dbReference>
<protein>
    <submittedName>
        <fullName evidence="1">Uncharacterized protein</fullName>
    </submittedName>
</protein>
<comment type="caution">
    <text evidence="1">The sequence shown here is derived from an EMBL/GenBank/DDBJ whole genome shotgun (WGS) entry which is preliminary data.</text>
</comment>
<organism evidence="1 2">
    <name type="scientific">Trichothecium roseum</name>
    <dbReference type="NCBI Taxonomy" id="47278"/>
    <lineage>
        <taxon>Eukaryota</taxon>
        <taxon>Fungi</taxon>
        <taxon>Dikarya</taxon>
        <taxon>Ascomycota</taxon>
        <taxon>Pezizomycotina</taxon>
        <taxon>Sordariomycetes</taxon>
        <taxon>Hypocreomycetidae</taxon>
        <taxon>Hypocreales</taxon>
        <taxon>Hypocreales incertae sedis</taxon>
        <taxon>Trichothecium</taxon>
    </lineage>
</organism>
<accession>A0ACC0V8M4</accession>
<evidence type="ECO:0000313" key="1">
    <source>
        <dbReference type="EMBL" id="KAI9902644.1"/>
    </source>
</evidence>
<keyword evidence="2" id="KW-1185">Reference proteome</keyword>
<sequence>MSTLTFAALGLIALFLYQYFTNKPRNDLPPGPKPLPIIGNAWEFPPPGAVEYQHWGRHRDLYGPISSISALGQTLVIVHDKKLAAELLESASARTSDRPASETSMALQRRATIMPNLPNDSTLRRLRALFHQQMGTSKLVERFRETQEVESRRLLLGALDQPECLLDNIRFFAKATILNMTYGYLPKTDEPDPLVDRIERLVEQIIEILTPGTWLVDIFPIIKYLPRGSPGTGFARAVEVVANDWVEMMDVPYNLVREQMKDGVHNTSFVSRAIEDRIDNGKQPRSYKEEQAEEHAIKATAAVMYSGAVETTTSTLTVLILAMVKFPEVQRKAQEEIDRVVGTDRLPGFQDQQSLPYVEAVVTETLRWCPSFPMGLPHTTSHDLTAGSYLIPKGATILPAVYWFTHDPEVHKEPDVFDPERYMAPRNEPDPRQVVFGYGRRVCPGRHFADASLYIAAVRLLAAFKLSNEVDDNGNPIEPDFCPRPGVTLRLGAFPFKIASRSERHAELIRTVSKAE</sequence>
<reference evidence="1" key="1">
    <citation type="submission" date="2022-10" db="EMBL/GenBank/DDBJ databases">
        <title>Complete Genome of Trichothecium roseum strain YXFP-22015, a Plant Pathogen Isolated from Citrus.</title>
        <authorList>
            <person name="Wang Y."/>
            <person name="Zhu L."/>
        </authorList>
    </citation>
    <scope>NUCLEOTIDE SEQUENCE</scope>
    <source>
        <strain evidence="1">YXFP-22015</strain>
    </source>
</reference>